<sequence length="476" mass="53227">MKSAGRIEAIDILRRILVLLLAVWGYAYSCTGATRNFYHLSSSEGLSDILVNTIYKDSKGYVWLGTGVALDRFDGNNIRSYHFPGSKSGPERVNAITEGKNGEIFVGNHQGLFRLSPDSRELSAICPDKINFPVNTLVYRAEESVLYIGSRYGLFVYRTASDSIARLLLRDDVLSKDNEVTALWPDGDEGMWIAASRTLYHLDFATRRTEVYRVPVSSTVSRLSGHDGLLFVGTTGDGVIFFDIERRDFTDSIDIGNDIITSLSADDDGYLYIATDGEGIFIYSVPEGKVVCNLSSRSADGSRLRSNSVYSMLIDDRGLLWVGYYQDGVDYTPYFDSIFETYSYPGVIDTGTMAVRAVSIDGPRKLIGTREGLYYIDERTGRSATFSFPEIRSNIIFSIALYRGKYYIGTYGGGMYVFDPDTLLLTDFDNTRQPFYGESIFSIVVDDDDNMWIGTSRGLFRFRNGQETACYNEANS</sequence>
<evidence type="ECO:0000313" key="3">
    <source>
        <dbReference type="Proteomes" id="UP001565200"/>
    </source>
</evidence>
<proteinExistence type="predicted"/>
<comment type="caution">
    <text evidence="2">The sequence shown here is derived from an EMBL/GenBank/DDBJ whole genome shotgun (WGS) entry which is preliminary data.</text>
</comment>
<protein>
    <submittedName>
        <fullName evidence="2">Two-component regulator propeller domain-containing protein</fullName>
    </submittedName>
</protein>
<keyword evidence="1" id="KW-0597">Phosphoprotein</keyword>
<organism evidence="2 3">
    <name type="scientific">Heminiphilus faecis</name>
    <dbReference type="NCBI Taxonomy" id="2601703"/>
    <lineage>
        <taxon>Bacteria</taxon>
        <taxon>Pseudomonadati</taxon>
        <taxon>Bacteroidota</taxon>
        <taxon>Bacteroidia</taxon>
        <taxon>Bacteroidales</taxon>
        <taxon>Muribaculaceae</taxon>
        <taxon>Heminiphilus</taxon>
    </lineage>
</organism>
<name>A0ABV4D1C7_9BACT</name>
<keyword evidence="3" id="KW-1185">Reference proteome</keyword>
<accession>A0ABV4D1C7</accession>
<reference evidence="2 3" key="1">
    <citation type="submission" date="2024-03" db="EMBL/GenBank/DDBJ databases">
        <title>Mouse gut bacterial collection (mGBC) of GemPharmatech.</title>
        <authorList>
            <person name="He Y."/>
            <person name="Dong L."/>
            <person name="Wu D."/>
            <person name="Gao X."/>
            <person name="Lin Z."/>
        </authorList>
    </citation>
    <scope>NUCLEOTIDE SEQUENCE [LARGE SCALE GENOMIC DNA]</scope>
    <source>
        <strain evidence="2 3">54-13</strain>
    </source>
</reference>
<dbReference type="Proteomes" id="UP001565200">
    <property type="component" value="Unassembled WGS sequence"/>
</dbReference>
<dbReference type="Gene3D" id="2.130.10.10">
    <property type="entry name" value="YVTN repeat-like/Quinoprotein amine dehydrogenase"/>
    <property type="match status" value="2"/>
</dbReference>
<gene>
    <name evidence="2" type="ORF">AAK873_11710</name>
</gene>
<dbReference type="PANTHER" id="PTHR43547:SF2">
    <property type="entry name" value="HYBRID SIGNAL TRANSDUCTION HISTIDINE KINASE C"/>
    <property type="match status" value="1"/>
</dbReference>
<dbReference type="InterPro" id="IPR011110">
    <property type="entry name" value="Reg_prop"/>
</dbReference>
<dbReference type="InterPro" id="IPR015943">
    <property type="entry name" value="WD40/YVTN_repeat-like_dom_sf"/>
</dbReference>
<evidence type="ECO:0000313" key="2">
    <source>
        <dbReference type="EMBL" id="MEY8246275.1"/>
    </source>
</evidence>
<dbReference type="EMBL" id="JBCLPP010000039">
    <property type="protein sequence ID" value="MEY8246275.1"/>
    <property type="molecule type" value="Genomic_DNA"/>
</dbReference>
<dbReference type="Pfam" id="PF07494">
    <property type="entry name" value="Reg_prop"/>
    <property type="match status" value="3"/>
</dbReference>
<evidence type="ECO:0000256" key="1">
    <source>
        <dbReference type="ARBA" id="ARBA00022553"/>
    </source>
</evidence>
<dbReference type="RefSeq" id="WP_369863767.1">
    <property type="nucleotide sequence ID" value="NZ_JBCLPP010000039.1"/>
</dbReference>
<dbReference type="PANTHER" id="PTHR43547">
    <property type="entry name" value="TWO-COMPONENT HISTIDINE KINASE"/>
    <property type="match status" value="1"/>
</dbReference>
<dbReference type="SUPFAM" id="SSF63829">
    <property type="entry name" value="Calcium-dependent phosphotriesterase"/>
    <property type="match status" value="2"/>
</dbReference>